<dbReference type="InterPro" id="IPR019886">
    <property type="entry name" value="Na_symporter_ssu"/>
</dbReference>
<name>A0A0G3EJ27_9BURK</name>
<dbReference type="STRING" id="445709.ABW99_00340"/>
<evidence type="ECO:0000313" key="3">
    <source>
        <dbReference type="EMBL" id="AKJ66910.1"/>
    </source>
</evidence>
<reference evidence="4" key="1">
    <citation type="submission" date="2015-06" db="EMBL/GenBank/DDBJ databases">
        <authorList>
            <person name="Lim Y.L."/>
            <person name="Ee R."/>
            <person name="Yong D."/>
            <person name="How K.Y."/>
            <person name="Yin W.F."/>
            <person name="Chan K.G."/>
        </authorList>
    </citation>
    <scope>NUCLEOTIDE SEQUENCE [LARGE SCALE GENOMIC DNA]</scope>
    <source>
        <strain evidence="4">DSM 25325</strain>
    </source>
</reference>
<dbReference type="PATRIC" id="fig|445709.3.peg.80"/>
<feature type="domain" description="Sodium symporter small subunit" evidence="2">
    <location>
        <begin position="22"/>
        <end position="95"/>
    </location>
</feature>
<feature type="transmembrane region" description="Helical" evidence="1">
    <location>
        <begin position="63"/>
        <end position="86"/>
    </location>
</feature>
<dbReference type="EMBL" id="CP011568">
    <property type="protein sequence ID" value="AKJ66910.1"/>
    <property type="molecule type" value="Genomic_DNA"/>
</dbReference>
<accession>A0A0G3EJ27</accession>
<dbReference type="KEGG" id="ptx:ABW99_00340"/>
<sequence length="118" mass="13151">MNSSATPADPVALAERRARLAAAYWRRNLALIAVLMFVGFAATFVPVYWAPELSGLHCFGWPLPFYMGAQGAMLVYLLLICFYAIGQRRNDMHFRRDLAALEARARNGAAITEGRDTQ</sequence>
<proteinExistence type="predicted"/>
<evidence type="ECO:0000259" key="2">
    <source>
        <dbReference type="Pfam" id="PF13937"/>
    </source>
</evidence>
<keyword evidence="1" id="KW-0472">Membrane</keyword>
<dbReference type="NCBIfam" id="TIGR03647">
    <property type="entry name" value="Na_symport_sm"/>
    <property type="match status" value="1"/>
</dbReference>
<feature type="transmembrane region" description="Helical" evidence="1">
    <location>
        <begin position="29"/>
        <end position="51"/>
    </location>
</feature>
<keyword evidence="1" id="KW-1133">Transmembrane helix</keyword>
<evidence type="ECO:0000256" key="1">
    <source>
        <dbReference type="SAM" id="Phobius"/>
    </source>
</evidence>
<dbReference type="Proteomes" id="UP000036700">
    <property type="component" value="Chromosome"/>
</dbReference>
<keyword evidence="1" id="KW-0812">Transmembrane</keyword>
<gene>
    <name evidence="3" type="ORF">ABW99_00340</name>
</gene>
<dbReference type="Pfam" id="PF13937">
    <property type="entry name" value="DUF4212"/>
    <property type="match status" value="1"/>
</dbReference>
<protein>
    <recommendedName>
        <fullName evidence="2">Sodium symporter small subunit domain-containing protein</fullName>
    </recommendedName>
</protein>
<dbReference type="RefSeq" id="WP_047212429.1">
    <property type="nucleotide sequence ID" value="NZ_CP011568.3"/>
</dbReference>
<keyword evidence="4" id="KW-1185">Reference proteome</keyword>
<dbReference type="AlphaFoldDB" id="A0A0G3EJ27"/>
<dbReference type="OrthoDB" id="9797746at2"/>
<evidence type="ECO:0000313" key="4">
    <source>
        <dbReference type="Proteomes" id="UP000036700"/>
    </source>
</evidence>
<organism evidence="3 4">
    <name type="scientific">Pandoraea thiooxydans</name>
    <dbReference type="NCBI Taxonomy" id="445709"/>
    <lineage>
        <taxon>Bacteria</taxon>
        <taxon>Pseudomonadati</taxon>
        <taxon>Pseudomonadota</taxon>
        <taxon>Betaproteobacteria</taxon>
        <taxon>Burkholderiales</taxon>
        <taxon>Burkholderiaceae</taxon>
        <taxon>Pandoraea</taxon>
    </lineage>
</organism>